<dbReference type="PROSITE" id="PS50090">
    <property type="entry name" value="MYB_LIKE"/>
    <property type="match status" value="2"/>
</dbReference>
<protein>
    <submittedName>
        <fullName evidence="10">Uncharacterized protein</fullName>
    </submittedName>
</protein>
<keyword evidence="5" id="KW-0804">Transcription</keyword>
<evidence type="ECO:0000259" key="8">
    <source>
        <dbReference type="PROSITE" id="PS50090"/>
    </source>
</evidence>
<dbReference type="Gene3D" id="1.10.10.60">
    <property type="entry name" value="Homeodomain-like"/>
    <property type="match status" value="2"/>
</dbReference>
<keyword evidence="3" id="KW-0805">Transcription regulation</keyword>
<gene>
    <name evidence="10" type="ORF">ZIOFF_014191</name>
</gene>
<feature type="domain" description="Myb-like" evidence="8">
    <location>
        <begin position="49"/>
        <end position="99"/>
    </location>
</feature>
<dbReference type="InterPro" id="IPR041429">
    <property type="entry name" value="ITPK1_N"/>
</dbReference>
<feature type="domain" description="HTH myb-type" evidence="9">
    <location>
        <begin position="53"/>
        <end position="103"/>
    </location>
</feature>
<feature type="domain" description="Myb-like" evidence="8">
    <location>
        <begin position="1"/>
        <end position="48"/>
    </location>
</feature>
<reference evidence="10 11" key="1">
    <citation type="submission" date="2020-08" db="EMBL/GenBank/DDBJ databases">
        <title>Plant Genome Project.</title>
        <authorList>
            <person name="Zhang R.-G."/>
        </authorList>
    </citation>
    <scope>NUCLEOTIDE SEQUENCE [LARGE SCALE GENOMIC DNA]</scope>
    <source>
        <tissue evidence="10">Rhizome</tissue>
    </source>
</reference>
<dbReference type="CDD" id="cd00167">
    <property type="entry name" value="SANT"/>
    <property type="match status" value="2"/>
</dbReference>
<dbReference type="GO" id="GO:0003677">
    <property type="term" value="F:DNA binding"/>
    <property type="evidence" value="ECO:0007669"/>
    <property type="project" value="UniProtKB-KW"/>
</dbReference>
<evidence type="ECO:0000256" key="3">
    <source>
        <dbReference type="ARBA" id="ARBA00023015"/>
    </source>
</evidence>
<evidence type="ECO:0000259" key="9">
    <source>
        <dbReference type="PROSITE" id="PS51294"/>
    </source>
</evidence>
<dbReference type="SMART" id="SM00717">
    <property type="entry name" value="SANT"/>
    <property type="match status" value="2"/>
</dbReference>
<keyword evidence="4" id="KW-0238">DNA-binding</keyword>
<evidence type="ECO:0000256" key="5">
    <source>
        <dbReference type="ARBA" id="ARBA00023163"/>
    </source>
</evidence>
<dbReference type="Gene3D" id="3.40.50.11370">
    <property type="match status" value="1"/>
</dbReference>
<name>A0A8J5HDS8_ZINOF</name>
<sequence>MRRWSSEEDDILSEYVKEHGEGNWHLIKKNSDLSRSGKSCRLRWLDHLRSDLKKSPISIEEEALLIHLQKNLGNKWSLMAKIFPGRTDNKLKNFWNTRTRRRSRDSDQKRQQIDALSPPRRSADLLEIPTFVILCFLASGAQAFYARVFAGTFGSRMPYLSIVSASFLRLETDRKRIEAGLRGLVFDLNLPPAEPSDPRFVLGYALLPKKQRSLILPSLVGPARDCGVYLVLVDPWRPLAEQGHFDCVIHKLYGGEWKA</sequence>
<dbReference type="SUPFAM" id="SSF46689">
    <property type="entry name" value="Homeodomain-like"/>
    <property type="match status" value="1"/>
</dbReference>
<feature type="domain" description="HTH myb-type" evidence="9">
    <location>
        <begin position="1"/>
        <end position="52"/>
    </location>
</feature>
<dbReference type="AlphaFoldDB" id="A0A8J5HDS8"/>
<dbReference type="InterPro" id="IPR017930">
    <property type="entry name" value="Myb_dom"/>
</dbReference>
<evidence type="ECO:0000256" key="2">
    <source>
        <dbReference type="ARBA" id="ARBA00022737"/>
    </source>
</evidence>
<evidence type="ECO:0000313" key="10">
    <source>
        <dbReference type="EMBL" id="KAG6524285.1"/>
    </source>
</evidence>
<dbReference type="Pfam" id="PF00249">
    <property type="entry name" value="Myb_DNA-binding"/>
    <property type="match status" value="2"/>
</dbReference>
<keyword evidence="2" id="KW-0677">Repeat</keyword>
<evidence type="ECO:0000256" key="7">
    <source>
        <dbReference type="SAM" id="MobiDB-lite"/>
    </source>
</evidence>
<dbReference type="InterPro" id="IPR009057">
    <property type="entry name" value="Homeodomain-like_sf"/>
</dbReference>
<organism evidence="10 11">
    <name type="scientific">Zingiber officinale</name>
    <name type="common">Ginger</name>
    <name type="synonym">Amomum zingiber</name>
    <dbReference type="NCBI Taxonomy" id="94328"/>
    <lineage>
        <taxon>Eukaryota</taxon>
        <taxon>Viridiplantae</taxon>
        <taxon>Streptophyta</taxon>
        <taxon>Embryophyta</taxon>
        <taxon>Tracheophyta</taxon>
        <taxon>Spermatophyta</taxon>
        <taxon>Magnoliopsida</taxon>
        <taxon>Liliopsida</taxon>
        <taxon>Zingiberales</taxon>
        <taxon>Zingiberaceae</taxon>
        <taxon>Zingiber</taxon>
    </lineage>
</organism>
<dbReference type="PANTHER" id="PTHR47995:SF18">
    <property type="entry name" value="TRANSCRIPTION FACTOR MYB65"/>
    <property type="match status" value="1"/>
</dbReference>
<feature type="region of interest" description="Disordered" evidence="7">
    <location>
        <begin position="97"/>
        <end position="116"/>
    </location>
</feature>
<evidence type="ECO:0000256" key="6">
    <source>
        <dbReference type="ARBA" id="ARBA00023242"/>
    </source>
</evidence>
<evidence type="ECO:0000313" key="11">
    <source>
        <dbReference type="Proteomes" id="UP000734854"/>
    </source>
</evidence>
<dbReference type="Proteomes" id="UP000734854">
    <property type="component" value="Unassembled WGS sequence"/>
</dbReference>
<dbReference type="PANTHER" id="PTHR47995">
    <property type="entry name" value="TRANSCRIPTION FACTOR MYB33-RELATED"/>
    <property type="match status" value="1"/>
</dbReference>
<evidence type="ECO:0000256" key="4">
    <source>
        <dbReference type="ARBA" id="ARBA00023125"/>
    </source>
</evidence>
<keyword evidence="6" id="KW-0539">Nucleus</keyword>
<keyword evidence="11" id="KW-1185">Reference proteome</keyword>
<comment type="subcellular location">
    <subcellularLocation>
        <location evidence="1">Nucleus</location>
    </subcellularLocation>
</comment>
<accession>A0A8J5HDS8</accession>
<proteinExistence type="predicted"/>
<comment type="caution">
    <text evidence="10">The sequence shown here is derived from an EMBL/GenBank/DDBJ whole genome shotgun (WGS) entry which is preliminary data.</text>
</comment>
<dbReference type="PROSITE" id="PS51294">
    <property type="entry name" value="HTH_MYB"/>
    <property type="match status" value="2"/>
</dbReference>
<dbReference type="InterPro" id="IPR001005">
    <property type="entry name" value="SANT/Myb"/>
</dbReference>
<dbReference type="EMBL" id="JACMSC010000004">
    <property type="protein sequence ID" value="KAG6524285.1"/>
    <property type="molecule type" value="Genomic_DNA"/>
</dbReference>
<evidence type="ECO:0000256" key="1">
    <source>
        <dbReference type="ARBA" id="ARBA00004123"/>
    </source>
</evidence>
<dbReference type="GO" id="GO:0005634">
    <property type="term" value="C:nucleus"/>
    <property type="evidence" value="ECO:0007669"/>
    <property type="project" value="UniProtKB-SubCell"/>
</dbReference>
<dbReference type="Pfam" id="PF17927">
    <property type="entry name" value="Ins134_P3_kin_N"/>
    <property type="match status" value="1"/>
</dbReference>